<dbReference type="InterPro" id="IPR002528">
    <property type="entry name" value="MATE_fam"/>
</dbReference>
<dbReference type="Pfam" id="PF01554">
    <property type="entry name" value="MatE"/>
    <property type="match status" value="2"/>
</dbReference>
<accession>A0A2N3LIU2</accession>
<dbReference type="GO" id="GO:0042910">
    <property type="term" value="F:xenobiotic transmembrane transporter activity"/>
    <property type="evidence" value="ECO:0007669"/>
    <property type="project" value="InterPro"/>
</dbReference>
<protein>
    <recommendedName>
        <fullName evidence="4">Probable multidrug resistance protein NorM</fullName>
    </recommendedName>
    <alternativeName>
        <fullName evidence="12">Multidrug-efflux transporter</fullName>
    </alternativeName>
</protein>
<feature type="transmembrane region" description="Helical" evidence="13">
    <location>
        <begin position="56"/>
        <end position="75"/>
    </location>
</feature>
<feature type="transmembrane region" description="Helical" evidence="13">
    <location>
        <begin position="283"/>
        <end position="304"/>
    </location>
</feature>
<feature type="transmembrane region" description="Helical" evidence="13">
    <location>
        <begin position="389"/>
        <end position="408"/>
    </location>
</feature>
<organism evidence="14 15">
    <name type="scientific">Heyndrickxia camelliae</name>
    <dbReference type="NCBI Taxonomy" id="1707093"/>
    <lineage>
        <taxon>Bacteria</taxon>
        <taxon>Bacillati</taxon>
        <taxon>Bacillota</taxon>
        <taxon>Bacilli</taxon>
        <taxon>Bacillales</taxon>
        <taxon>Bacillaceae</taxon>
        <taxon>Heyndrickxia</taxon>
    </lineage>
</organism>
<name>A0A2N3LIU2_9BACI</name>
<dbReference type="PIRSF" id="PIRSF006603">
    <property type="entry name" value="DinF"/>
    <property type="match status" value="1"/>
</dbReference>
<dbReference type="InterPro" id="IPR048279">
    <property type="entry name" value="MdtK-like"/>
</dbReference>
<dbReference type="AlphaFoldDB" id="A0A2N3LIU2"/>
<dbReference type="RefSeq" id="WP_101354798.1">
    <property type="nucleotide sequence ID" value="NZ_PIQO01000010.1"/>
</dbReference>
<evidence type="ECO:0000256" key="3">
    <source>
        <dbReference type="ARBA" id="ARBA00010199"/>
    </source>
</evidence>
<feature type="transmembrane region" description="Helical" evidence="13">
    <location>
        <begin position="133"/>
        <end position="150"/>
    </location>
</feature>
<keyword evidence="9 13" id="KW-1133">Transmembrane helix</keyword>
<keyword evidence="10" id="KW-0406">Ion transport</keyword>
<keyword evidence="7" id="KW-1003">Cell membrane</keyword>
<dbReference type="OrthoDB" id="9780160at2"/>
<evidence type="ECO:0000313" key="15">
    <source>
        <dbReference type="Proteomes" id="UP000233440"/>
    </source>
</evidence>
<evidence type="ECO:0000256" key="6">
    <source>
        <dbReference type="ARBA" id="ARBA00022449"/>
    </source>
</evidence>
<evidence type="ECO:0000256" key="13">
    <source>
        <dbReference type="SAM" id="Phobius"/>
    </source>
</evidence>
<dbReference type="NCBIfam" id="TIGR00797">
    <property type="entry name" value="matE"/>
    <property type="match status" value="1"/>
</dbReference>
<feature type="transmembrane region" description="Helical" evidence="13">
    <location>
        <begin position="162"/>
        <end position="183"/>
    </location>
</feature>
<feature type="transmembrane region" description="Helical" evidence="13">
    <location>
        <begin position="87"/>
        <end position="113"/>
    </location>
</feature>
<evidence type="ECO:0000256" key="4">
    <source>
        <dbReference type="ARBA" id="ARBA00020268"/>
    </source>
</evidence>
<comment type="function">
    <text evidence="1">Multidrug efflux pump.</text>
</comment>
<keyword evidence="11 13" id="KW-0472">Membrane</keyword>
<keyword evidence="15" id="KW-1185">Reference proteome</keyword>
<keyword evidence="6" id="KW-0050">Antiport</keyword>
<feature type="transmembrane region" description="Helical" evidence="13">
    <location>
        <begin position="195"/>
        <end position="215"/>
    </location>
</feature>
<feature type="transmembrane region" description="Helical" evidence="13">
    <location>
        <begin position="420"/>
        <end position="441"/>
    </location>
</feature>
<evidence type="ECO:0000256" key="2">
    <source>
        <dbReference type="ARBA" id="ARBA00004651"/>
    </source>
</evidence>
<dbReference type="CDD" id="cd13131">
    <property type="entry name" value="MATE_NorM_like"/>
    <property type="match status" value="1"/>
</dbReference>
<comment type="subcellular location">
    <subcellularLocation>
        <location evidence="2">Cell membrane</location>
        <topology evidence="2">Multi-pass membrane protein</topology>
    </subcellularLocation>
</comment>
<feature type="transmembrane region" description="Helical" evidence="13">
    <location>
        <begin position="316"/>
        <end position="339"/>
    </location>
</feature>
<feature type="transmembrane region" description="Helical" evidence="13">
    <location>
        <begin position="14"/>
        <end position="36"/>
    </location>
</feature>
<dbReference type="EMBL" id="PIQO01000010">
    <property type="protein sequence ID" value="PKR84459.1"/>
    <property type="molecule type" value="Genomic_DNA"/>
</dbReference>
<evidence type="ECO:0000256" key="1">
    <source>
        <dbReference type="ARBA" id="ARBA00003408"/>
    </source>
</evidence>
<evidence type="ECO:0000256" key="9">
    <source>
        <dbReference type="ARBA" id="ARBA00022989"/>
    </source>
</evidence>
<dbReference type="PANTHER" id="PTHR43298">
    <property type="entry name" value="MULTIDRUG RESISTANCE PROTEIN NORM-RELATED"/>
    <property type="match status" value="1"/>
</dbReference>
<evidence type="ECO:0000256" key="11">
    <source>
        <dbReference type="ARBA" id="ARBA00023136"/>
    </source>
</evidence>
<evidence type="ECO:0000256" key="10">
    <source>
        <dbReference type="ARBA" id="ARBA00023065"/>
    </source>
</evidence>
<feature type="transmembrane region" description="Helical" evidence="13">
    <location>
        <begin position="351"/>
        <end position="369"/>
    </location>
</feature>
<dbReference type="GO" id="GO:0006811">
    <property type="term" value="P:monoatomic ion transport"/>
    <property type="evidence" value="ECO:0007669"/>
    <property type="project" value="UniProtKB-KW"/>
</dbReference>
<keyword evidence="8 13" id="KW-0812">Transmembrane</keyword>
<dbReference type="PANTHER" id="PTHR43298:SF2">
    <property type="entry name" value="FMN_FAD EXPORTER YEEO-RELATED"/>
    <property type="match status" value="1"/>
</dbReference>
<dbReference type="InterPro" id="IPR050222">
    <property type="entry name" value="MATE_MdtK"/>
</dbReference>
<keyword evidence="5" id="KW-0813">Transport</keyword>
<evidence type="ECO:0000313" key="14">
    <source>
        <dbReference type="EMBL" id="PKR84459.1"/>
    </source>
</evidence>
<dbReference type="GO" id="GO:0005886">
    <property type="term" value="C:plasma membrane"/>
    <property type="evidence" value="ECO:0007669"/>
    <property type="project" value="UniProtKB-SubCell"/>
</dbReference>
<comment type="similarity">
    <text evidence="3">Belongs to the multi antimicrobial extrusion (MATE) (TC 2.A.66.1) family.</text>
</comment>
<dbReference type="GO" id="GO:0015297">
    <property type="term" value="F:antiporter activity"/>
    <property type="evidence" value="ECO:0007669"/>
    <property type="project" value="UniProtKB-KW"/>
</dbReference>
<dbReference type="Proteomes" id="UP000233440">
    <property type="component" value="Unassembled WGS sequence"/>
</dbReference>
<evidence type="ECO:0000256" key="5">
    <source>
        <dbReference type="ARBA" id="ARBA00022448"/>
    </source>
</evidence>
<reference evidence="14 15" key="1">
    <citation type="submission" date="2017-11" db="EMBL/GenBank/DDBJ databases">
        <title>Bacillus camelliae sp. nov., isolated from pu'er tea.</title>
        <authorList>
            <person name="Niu L."/>
        </authorList>
    </citation>
    <scope>NUCLEOTIDE SEQUENCE [LARGE SCALE GENOMIC DNA]</scope>
    <source>
        <strain evidence="14 15">7578-1</strain>
    </source>
</reference>
<evidence type="ECO:0000256" key="8">
    <source>
        <dbReference type="ARBA" id="ARBA00022692"/>
    </source>
</evidence>
<evidence type="ECO:0000256" key="12">
    <source>
        <dbReference type="ARBA" id="ARBA00031636"/>
    </source>
</evidence>
<gene>
    <name evidence="14" type="ORF">CWO92_13810</name>
</gene>
<comment type="caution">
    <text evidence="14">The sequence shown here is derived from an EMBL/GenBank/DDBJ whole genome shotgun (WGS) entry which is preliminary data.</text>
</comment>
<sequence>MKQTYTITEKLKQIFILLIPILITQLGMFSMVFFNNIMSGKYNSSDLAGVAIGSSIWNPVFTGLSGILLAVSPIAAQKLGEKKNNDVSSIVANGIYLSFFIGLLVLLLGFISLESILHRMNLTNKVEETAHDYLVGLGYGVIPLFIFNVLRSFIYAMGKTRIVMVILLLALPVNFFFNFVLIFGKWGFPELGGAGAGYATSITYWVIAGITAFIIKTQQPFSLYKIFPRIKMFSPNMCKEILKIGIPMGLSTFFETSMFAVVTILISKFSITTIAAYQSALNIVSFLYMIPVSISLAITVLIGYEVGAKRYRDAHSYSWLGISVSIVMALITGLLVVIFRYQVAGFYSNETAVINLTAHFLIFALFFQISDAIQATAQAALRGYKDVNLSFIMTLIAYWIICLPAGYLLANFTGLEARGFWIGLTIGLLAAGVCLSMRLIYIQRKKFVLPQNNQLLENKVAEEI</sequence>
<evidence type="ECO:0000256" key="7">
    <source>
        <dbReference type="ARBA" id="ARBA00022475"/>
    </source>
</evidence>
<proteinExistence type="inferred from homology"/>